<dbReference type="PANTHER" id="PTHR35394:SF5">
    <property type="entry name" value="DUF3176 DOMAIN-CONTAINING PROTEIN"/>
    <property type="match status" value="1"/>
</dbReference>
<keyword evidence="4" id="KW-1185">Reference proteome</keyword>
<feature type="transmembrane region" description="Helical" evidence="2">
    <location>
        <begin position="192"/>
        <end position="210"/>
    </location>
</feature>
<sequence>MYNDHVISPHKASSLPPSISSHIRGATINMPSSLMDNSRHRAPHAYDEGENSTANRPLLPQISIDTSDIELPLMDLSQFPMPSGAPNSSEQQQQQTSRYTESPIDPQHNFNIQSPTSTSPVSSIHSHDNNNGAPLTQHSTTTSTSSIPPPLPQTSSTIPPPPGKPPSTRPHPSLNRYDRLQQLSNKIWLIEYFSWALSLFTFLWITLVLSMRQDKPLPSWPLSITINALISVLSAVMKSSLLLPVGEAIGQLKWNWFRSGERPLVDFEAYDGATRGPWGSVLLLWTSRARYMLSTTSSAPSNLMFITGVEDKYTMRQVSDPVRAAVFSGLYFSGNPSDDIALNVLRPHVACPTGNCSFPLFDSLAVCNQCANVTDLLEVVETYVENSAGNSEKMWNTTLPGGFNTGPMRMGSTTEYISSGLVPSLARLDPQFPLLNFVQLSFGRLNQTGPKGAVAMECALHWCMNRYKSEVVNGILKEEVVASSSTGSRDPSVNGWFHTLDGPLGANSSFIAEDDFDKETNRSLKTDAVNRNYHRDNSGDTVADNQSIVGAYPFGRNENVGYVHLTASEMLAEWAGALLSGYRTWNGGSEKPETFEATDVARRLYQTGNATLSLDMLALSLSAAVREAVFTTSGAIPNDGRVTVEGWGWSSTVLVRVQWGWIALPALLEAASLAFLLFVAWDTKVAGASIWKNSSLAVLFHGMLDDDGAEERDLVVMEKMAEEDYGGKVALRDAGYGPVRLE</sequence>
<accession>A0A6A5XI99</accession>
<dbReference type="GeneID" id="54290727"/>
<proteinExistence type="predicted"/>
<evidence type="ECO:0000256" key="1">
    <source>
        <dbReference type="SAM" id="MobiDB-lite"/>
    </source>
</evidence>
<dbReference type="AlphaFoldDB" id="A0A6A5XI99"/>
<evidence type="ECO:0000256" key="2">
    <source>
        <dbReference type="SAM" id="Phobius"/>
    </source>
</evidence>
<feature type="compositionally biased region" description="Low complexity" evidence="1">
    <location>
        <begin position="134"/>
        <end position="146"/>
    </location>
</feature>
<dbReference type="Proteomes" id="UP000799778">
    <property type="component" value="Unassembled WGS sequence"/>
</dbReference>
<dbReference type="OrthoDB" id="5376804at2759"/>
<evidence type="ECO:0000313" key="3">
    <source>
        <dbReference type="EMBL" id="KAF2012500.1"/>
    </source>
</evidence>
<gene>
    <name evidence="3" type="ORF">BU24DRAFT_484153</name>
</gene>
<keyword evidence="2" id="KW-1133">Transmembrane helix</keyword>
<keyword evidence="2" id="KW-0472">Membrane</keyword>
<feature type="compositionally biased region" description="Polar residues" evidence="1">
    <location>
        <begin position="85"/>
        <end position="100"/>
    </location>
</feature>
<feature type="region of interest" description="Disordered" evidence="1">
    <location>
        <begin position="1"/>
        <end position="58"/>
    </location>
</feature>
<feature type="region of interest" description="Disordered" evidence="1">
    <location>
        <begin position="76"/>
        <end position="175"/>
    </location>
</feature>
<dbReference type="InterPro" id="IPR021514">
    <property type="entry name" value="DUF3176"/>
</dbReference>
<keyword evidence="2" id="KW-0812">Transmembrane</keyword>
<protein>
    <recommendedName>
        <fullName evidence="5">DUF3176 domain containing protein</fullName>
    </recommendedName>
</protein>
<evidence type="ECO:0008006" key="5">
    <source>
        <dbReference type="Google" id="ProtNLM"/>
    </source>
</evidence>
<dbReference type="RefSeq" id="XP_033380839.1">
    <property type="nucleotide sequence ID" value="XM_033533330.1"/>
</dbReference>
<dbReference type="PANTHER" id="PTHR35394">
    <property type="entry name" value="DUF3176 DOMAIN-CONTAINING PROTEIN"/>
    <property type="match status" value="1"/>
</dbReference>
<organism evidence="3 4">
    <name type="scientific">Aaosphaeria arxii CBS 175.79</name>
    <dbReference type="NCBI Taxonomy" id="1450172"/>
    <lineage>
        <taxon>Eukaryota</taxon>
        <taxon>Fungi</taxon>
        <taxon>Dikarya</taxon>
        <taxon>Ascomycota</taxon>
        <taxon>Pezizomycotina</taxon>
        <taxon>Dothideomycetes</taxon>
        <taxon>Pleosporomycetidae</taxon>
        <taxon>Pleosporales</taxon>
        <taxon>Pleosporales incertae sedis</taxon>
        <taxon>Aaosphaeria</taxon>
    </lineage>
</organism>
<dbReference type="EMBL" id="ML978072">
    <property type="protein sequence ID" value="KAF2012500.1"/>
    <property type="molecule type" value="Genomic_DNA"/>
</dbReference>
<dbReference type="Pfam" id="PF11374">
    <property type="entry name" value="DUF3176"/>
    <property type="match status" value="1"/>
</dbReference>
<evidence type="ECO:0000313" key="4">
    <source>
        <dbReference type="Proteomes" id="UP000799778"/>
    </source>
</evidence>
<reference evidence="3" key="1">
    <citation type="journal article" date="2020" name="Stud. Mycol.">
        <title>101 Dothideomycetes genomes: a test case for predicting lifestyles and emergence of pathogens.</title>
        <authorList>
            <person name="Haridas S."/>
            <person name="Albert R."/>
            <person name="Binder M."/>
            <person name="Bloem J."/>
            <person name="Labutti K."/>
            <person name="Salamov A."/>
            <person name="Andreopoulos B."/>
            <person name="Baker S."/>
            <person name="Barry K."/>
            <person name="Bills G."/>
            <person name="Bluhm B."/>
            <person name="Cannon C."/>
            <person name="Castanera R."/>
            <person name="Culley D."/>
            <person name="Daum C."/>
            <person name="Ezra D."/>
            <person name="Gonzalez J."/>
            <person name="Henrissat B."/>
            <person name="Kuo A."/>
            <person name="Liang C."/>
            <person name="Lipzen A."/>
            <person name="Lutzoni F."/>
            <person name="Magnuson J."/>
            <person name="Mondo S."/>
            <person name="Nolan M."/>
            <person name="Ohm R."/>
            <person name="Pangilinan J."/>
            <person name="Park H.-J."/>
            <person name="Ramirez L."/>
            <person name="Alfaro M."/>
            <person name="Sun H."/>
            <person name="Tritt A."/>
            <person name="Yoshinaga Y."/>
            <person name="Zwiers L.-H."/>
            <person name="Turgeon B."/>
            <person name="Goodwin S."/>
            <person name="Spatafora J."/>
            <person name="Crous P."/>
            <person name="Grigoriev I."/>
        </authorList>
    </citation>
    <scope>NUCLEOTIDE SEQUENCE</scope>
    <source>
        <strain evidence="3">CBS 175.79</strain>
    </source>
</reference>
<feature type="transmembrane region" description="Helical" evidence="2">
    <location>
        <begin position="659"/>
        <end position="681"/>
    </location>
</feature>
<feature type="compositionally biased region" description="Pro residues" evidence="1">
    <location>
        <begin position="147"/>
        <end position="169"/>
    </location>
</feature>
<feature type="compositionally biased region" description="Polar residues" evidence="1">
    <location>
        <begin position="108"/>
        <end position="133"/>
    </location>
</feature>
<name>A0A6A5XI99_9PLEO</name>